<dbReference type="InterPro" id="IPR042099">
    <property type="entry name" value="ANL_N_sf"/>
</dbReference>
<sequence>MEFPTENTLPLRFLRGLAAAPDGVAVRHGDTVLTYRQLHERALLWAGTLVAERARTVGVLARKGPEAYTAILAALFAGAAVVPLRPDFPAARLAQMADAAGVQVLVADREALPALAEVRGGRAVLLVGPEGAVQADELPYATLKTDPAAALAAPRPTAPDDLAYVLFTSGSTGRPKGVRLTHGAFAHYFSLLDARYDFGPADVFSQVFDLNFDCSVFDLFCAWGAGAEFLTLPPQAFRALPEFLAAHGVTVWFSTPSAIALVRRTGGLAPGALPGLRWSFFAGEALTCRDVVDWRAAAPAATVENLYGPTELTVTIAAYRWSDTGTPAVAVNGVVPIGAVHAGHEVLLLDPDGQPAEEVGELCIAGPQLTPGYLDPGDGDGRFLERGGLTYYRTGDRARRIGPDGTDLAYLGRLDSQIQVQGWRIEPAEVEHALRALGVRDAVVVGAPTPAGTVLVAYCTGAAVPAVDLVRGLRELVPAGAIPRRFLQVEEFPLSPNRKVDRGALTARAAELQGL</sequence>
<dbReference type="Gene3D" id="3.30.300.30">
    <property type="match status" value="1"/>
</dbReference>
<dbReference type="InterPro" id="IPR045851">
    <property type="entry name" value="AMP-bd_C_sf"/>
</dbReference>
<dbReference type="RefSeq" id="WP_033255561.1">
    <property type="nucleotide sequence ID" value="NZ_BSRX01000060.1"/>
</dbReference>
<evidence type="ECO:0000313" key="2">
    <source>
        <dbReference type="EMBL" id="GLW58808.1"/>
    </source>
</evidence>
<protein>
    <submittedName>
        <fullName evidence="2">Amino acid adenylation protein</fullName>
    </submittedName>
</protein>
<dbReference type="PROSITE" id="PS00455">
    <property type="entry name" value="AMP_BINDING"/>
    <property type="match status" value="1"/>
</dbReference>
<dbReference type="PRINTS" id="PR00154">
    <property type="entry name" value="AMPBINDING"/>
</dbReference>
<dbReference type="InterPro" id="IPR020845">
    <property type="entry name" value="AMP-binding_CS"/>
</dbReference>
<dbReference type="Proteomes" id="UP001165143">
    <property type="component" value="Unassembled WGS sequence"/>
</dbReference>
<evidence type="ECO:0000259" key="1">
    <source>
        <dbReference type="Pfam" id="PF00501"/>
    </source>
</evidence>
<dbReference type="AlphaFoldDB" id="A0A9W6PPW0"/>
<dbReference type="GO" id="GO:0031177">
    <property type="term" value="F:phosphopantetheine binding"/>
    <property type="evidence" value="ECO:0007669"/>
    <property type="project" value="TreeGrafter"/>
</dbReference>
<proteinExistence type="predicted"/>
<dbReference type="GO" id="GO:0044550">
    <property type="term" value="P:secondary metabolite biosynthetic process"/>
    <property type="evidence" value="ECO:0007669"/>
    <property type="project" value="TreeGrafter"/>
</dbReference>
<feature type="domain" description="AMP-dependent synthetase/ligase" evidence="1">
    <location>
        <begin position="18"/>
        <end position="374"/>
    </location>
</feature>
<dbReference type="SUPFAM" id="SSF56801">
    <property type="entry name" value="Acetyl-CoA synthetase-like"/>
    <property type="match status" value="1"/>
</dbReference>
<dbReference type="EMBL" id="BSRX01000060">
    <property type="protein sequence ID" value="GLW58808.1"/>
    <property type="molecule type" value="Genomic_DNA"/>
</dbReference>
<dbReference type="InterPro" id="IPR000873">
    <property type="entry name" value="AMP-dep_synth/lig_dom"/>
</dbReference>
<dbReference type="GO" id="GO:0005737">
    <property type="term" value="C:cytoplasm"/>
    <property type="evidence" value="ECO:0007669"/>
    <property type="project" value="TreeGrafter"/>
</dbReference>
<evidence type="ECO:0000313" key="3">
    <source>
        <dbReference type="Proteomes" id="UP001165143"/>
    </source>
</evidence>
<dbReference type="GO" id="GO:0043041">
    <property type="term" value="P:amino acid activation for nonribosomal peptide biosynthetic process"/>
    <property type="evidence" value="ECO:0007669"/>
    <property type="project" value="TreeGrafter"/>
</dbReference>
<comment type="caution">
    <text evidence="2">The sequence shown here is derived from an EMBL/GenBank/DDBJ whole genome shotgun (WGS) entry which is preliminary data.</text>
</comment>
<dbReference type="InterPro" id="IPR020459">
    <property type="entry name" value="AMP-binding"/>
</dbReference>
<dbReference type="PANTHER" id="PTHR45527">
    <property type="entry name" value="NONRIBOSOMAL PEPTIDE SYNTHETASE"/>
    <property type="match status" value="1"/>
</dbReference>
<dbReference type="PANTHER" id="PTHR45527:SF1">
    <property type="entry name" value="FATTY ACID SYNTHASE"/>
    <property type="match status" value="1"/>
</dbReference>
<dbReference type="Gene3D" id="3.40.50.12780">
    <property type="entry name" value="N-terminal domain of ligase-like"/>
    <property type="match status" value="1"/>
</dbReference>
<dbReference type="OrthoDB" id="3867393at2"/>
<accession>A0A9W6PPW0</accession>
<name>A0A9W6PPW0_9ACTN</name>
<reference evidence="2" key="1">
    <citation type="submission" date="2023-02" db="EMBL/GenBank/DDBJ databases">
        <title>Kitasatospora phosalacinea NBRC 14362.</title>
        <authorList>
            <person name="Ichikawa N."/>
            <person name="Sato H."/>
            <person name="Tonouchi N."/>
        </authorList>
    </citation>
    <scope>NUCLEOTIDE SEQUENCE</scope>
    <source>
        <strain evidence="2">NBRC 14362</strain>
    </source>
</reference>
<gene>
    <name evidence="2" type="ORF">Kpho01_68190</name>
</gene>
<dbReference type="Pfam" id="PF00501">
    <property type="entry name" value="AMP-binding"/>
    <property type="match status" value="1"/>
</dbReference>
<organism evidence="2 3">
    <name type="scientific">Kitasatospora phosalacinea</name>
    <dbReference type="NCBI Taxonomy" id="2065"/>
    <lineage>
        <taxon>Bacteria</taxon>
        <taxon>Bacillati</taxon>
        <taxon>Actinomycetota</taxon>
        <taxon>Actinomycetes</taxon>
        <taxon>Kitasatosporales</taxon>
        <taxon>Streptomycetaceae</taxon>
        <taxon>Kitasatospora</taxon>
    </lineage>
</organism>